<evidence type="ECO:0000259" key="2">
    <source>
        <dbReference type="Pfam" id="PF13723"/>
    </source>
</evidence>
<dbReference type="InterPro" id="IPR016039">
    <property type="entry name" value="Thiolase-like"/>
</dbReference>
<dbReference type="SUPFAM" id="SSF53901">
    <property type="entry name" value="Thiolase-like"/>
    <property type="match status" value="1"/>
</dbReference>
<dbReference type="Proteomes" id="UP001056426">
    <property type="component" value="Chromosome"/>
</dbReference>
<keyword evidence="1" id="KW-0808">Transferase</keyword>
<dbReference type="KEGG" id="alkq:M9189_10905"/>
<protein>
    <submittedName>
        <fullName evidence="3">Beta-ketoacyl synthase chain length factor</fullName>
    </submittedName>
</protein>
<dbReference type="InterPro" id="IPR014030">
    <property type="entry name" value="Ketoacyl_synth_N"/>
</dbReference>
<evidence type="ECO:0000313" key="4">
    <source>
        <dbReference type="Proteomes" id="UP001056426"/>
    </source>
</evidence>
<dbReference type="InterPro" id="IPR000794">
    <property type="entry name" value="Beta-ketoacyl_synthase"/>
</dbReference>
<reference evidence="3" key="1">
    <citation type="submission" date="2022-05" db="EMBL/GenBank/DDBJ databases">
        <authorList>
            <person name="Sun X."/>
        </authorList>
    </citation>
    <scope>NUCLEOTIDE SEQUENCE</scope>
    <source>
        <strain evidence="3">Ai-910</strain>
    </source>
</reference>
<name>A0A9J6ZNA1_9BACT</name>
<evidence type="ECO:0000313" key="3">
    <source>
        <dbReference type="EMBL" id="URW79364.1"/>
    </source>
</evidence>
<dbReference type="GO" id="GO:0006633">
    <property type="term" value="P:fatty acid biosynthetic process"/>
    <property type="evidence" value="ECO:0007669"/>
    <property type="project" value="TreeGrafter"/>
</dbReference>
<dbReference type="Pfam" id="PF13723">
    <property type="entry name" value="Ketoacyl-synt_2"/>
    <property type="match status" value="1"/>
</dbReference>
<dbReference type="PANTHER" id="PTHR11712:SF336">
    <property type="entry name" value="3-OXOACYL-[ACYL-CARRIER-PROTEIN] SYNTHASE, MITOCHONDRIAL"/>
    <property type="match status" value="1"/>
</dbReference>
<keyword evidence="4" id="KW-1185">Reference proteome</keyword>
<dbReference type="AlphaFoldDB" id="A0A9J6ZNA1"/>
<reference evidence="3" key="2">
    <citation type="submission" date="2022-06" db="EMBL/GenBank/DDBJ databases">
        <title>Xiashengella guii gen. nov. sp. nov., a bacterium isolated form anaerobic digestion tank.</title>
        <authorList>
            <person name="Huang H."/>
        </authorList>
    </citation>
    <scope>NUCLEOTIDE SEQUENCE</scope>
    <source>
        <strain evidence="3">Ai-910</strain>
    </source>
</reference>
<dbReference type="PANTHER" id="PTHR11712">
    <property type="entry name" value="POLYKETIDE SYNTHASE-RELATED"/>
    <property type="match status" value="1"/>
</dbReference>
<feature type="domain" description="Beta-ketoacyl synthase-like N-terminal" evidence="2">
    <location>
        <begin position="44"/>
        <end position="182"/>
    </location>
</feature>
<sequence length="339" mass="37180">MAVYILSSEAISCQDTFGSEGMPDCSVQQPTESVLRAQTPDYKQYIDARLIRRMSSLLRMGVATASACLKRAGVEKPDSIVVGTGLGCMDDTVRFLDLLIENDEQMLNPTPFIQSTHNTIAGQIALMLGCRGHNLTFSQKNLSFASSLLESAMLIEDGEAGLVLTGAVDELNDTAFTLMQEADCADNEIFYSEGASFFLLSKDPNGALAKLDDIEVFSKAGSRDELIARLDAFLKRNQLTKDNIDLLVSGRTGDASVNSWYKVSEEYFAEASLLYYKKLCGEYMSAAGFAMFMAHRAIITGQVPASVLARKVEGRDIKNVLIFSYNKNAEFSLILLRKV</sequence>
<dbReference type="EMBL" id="CP098400">
    <property type="protein sequence ID" value="URW79364.1"/>
    <property type="molecule type" value="Genomic_DNA"/>
</dbReference>
<dbReference type="RefSeq" id="WP_250723198.1">
    <property type="nucleotide sequence ID" value="NZ_CP098400.1"/>
</dbReference>
<dbReference type="Gene3D" id="3.40.47.10">
    <property type="match status" value="1"/>
</dbReference>
<dbReference type="GO" id="GO:0004315">
    <property type="term" value="F:3-oxoacyl-[acyl-carrier-protein] synthase activity"/>
    <property type="evidence" value="ECO:0007669"/>
    <property type="project" value="TreeGrafter"/>
</dbReference>
<proteinExistence type="predicted"/>
<gene>
    <name evidence="3" type="ORF">M9189_10905</name>
</gene>
<evidence type="ECO:0000256" key="1">
    <source>
        <dbReference type="ARBA" id="ARBA00022679"/>
    </source>
</evidence>
<organism evidence="3 4">
    <name type="scientific">Xiashengella succiniciproducens</name>
    <dbReference type="NCBI Taxonomy" id="2949635"/>
    <lineage>
        <taxon>Bacteria</taxon>
        <taxon>Pseudomonadati</taxon>
        <taxon>Bacteroidota</taxon>
        <taxon>Bacteroidia</taxon>
        <taxon>Marinilabiliales</taxon>
        <taxon>Marinilabiliaceae</taxon>
        <taxon>Xiashengella</taxon>
    </lineage>
</organism>
<accession>A0A9J6ZNA1</accession>